<organism evidence="2 3">
    <name type="scientific">Staphylotrichum tortipilum</name>
    <dbReference type="NCBI Taxonomy" id="2831512"/>
    <lineage>
        <taxon>Eukaryota</taxon>
        <taxon>Fungi</taxon>
        <taxon>Dikarya</taxon>
        <taxon>Ascomycota</taxon>
        <taxon>Pezizomycotina</taxon>
        <taxon>Sordariomycetes</taxon>
        <taxon>Sordariomycetidae</taxon>
        <taxon>Sordariales</taxon>
        <taxon>Chaetomiaceae</taxon>
        <taxon>Staphylotrichum</taxon>
    </lineage>
</organism>
<comment type="caution">
    <text evidence="2">The sequence shown here is derived from an EMBL/GenBank/DDBJ whole genome shotgun (WGS) entry which is preliminary data.</text>
</comment>
<gene>
    <name evidence="2" type="ORF">C8A05DRAFT_48370</name>
</gene>
<sequence length="349" mass="40274">MARVKQTARQTVKPLITWTRFYLPREQEWPTWSVDHNDIHVGPLLEAEGGWENASLGRMVGNPEQAAYIIEWISLEALRNFQSSPACAAFLLGLPEDNPDTAQVSGVDSCSELARLTLDDASKSLATLVPASRFLTLQHIDPRNTSEVEGRVTFTMYMVPRKVDNIRRVWEDEFKRPFGRFTPPGSESLIAHPLFWYRLTATWFLVLDEDRWVEEKFGKLEPHGTQEEGHGSDHEQVRTFFCRFHLWSRMGATLEHEAASAADPQARESWDRANARVMPPATAWQQERWDIQDVPRYIHPSGLEMDPEEEEFERNLEEWRKEWREAHGEVGENSEGTTTWGFHETVQGT</sequence>
<protein>
    <submittedName>
        <fullName evidence="2">Uncharacterized protein</fullName>
    </submittedName>
</protein>
<evidence type="ECO:0000313" key="3">
    <source>
        <dbReference type="Proteomes" id="UP001303889"/>
    </source>
</evidence>
<dbReference type="Proteomes" id="UP001303889">
    <property type="component" value="Unassembled WGS sequence"/>
</dbReference>
<feature type="region of interest" description="Disordered" evidence="1">
    <location>
        <begin position="327"/>
        <end position="349"/>
    </location>
</feature>
<keyword evidence="3" id="KW-1185">Reference proteome</keyword>
<feature type="compositionally biased region" description="Polar residues" evidence="1">
    <location>
        <begin position="334"/>
        <end position="349"/>
    </location>
</feature>
<name>A0AAN6MAQ2_9PEZI</name>
<dbReference type="AlphaFoldDB" id="A0AAN6MAQ2"/>
<dbReference type="EMBL" id="MU856453">
    <property type="protein sequence ID" value="KAK3896684.1"/>
    <property type="molecule type" value="Genomic_DNA"/>
</dbReference>
<accession>A0AAN6MAQ2</accession>
<reference evidence="2" key="2">
    <citation type="submission" date="2023-05" db="EMBL/GenBank/DDBJ databases">
        <authorList>
            <consortium name="Lawrence Berkeley National Laboratory"/>
            <person name="Steindorff A."/>
            <person name="Hensen N."/>
            <person name="Bonometti L."/>
            <person name="Westerberg I."/>
            <person name="Brannstrom I.O."/>
            <person name="Guillou S."/>
            <person name="Cros-Aarteil S."/>
            <person name="Calhoun S."/>
            <person name="Haridas S."/>
            <person name="Kuo A."/>
            <person name="Mondo S."/>
            <person name="Pangilinan J."/>
            <person name="Riley R."/>
            <person name="Labutti K."/>
            <person name="Andreopoulos B."/>
            <person name="Lipzen A."/>
            <person name="Chen C."/>
            <person name="Yanf M."/>
            <person name="Daum C."/>
            <person name="Ng V."/>
            <person name="Clum A."/>
            <person name="Ohm R."/>
            <person name="Martin F."/>
            <person name="Silar P."/>
            <person name="Natvig D."/>
            <person name="Lalanne C."/>
            <person name="Gautier V."/>
            <person name="Ament-Velasquez S.L."/>
            <person name="Kruys A."/>
            <person name="Hutchinson M.I."/>
            <person name="Powell A.J."/>
            <person name="Barry K."/>
            <person name="Miller A.N."/>
            <person name="Grigoriev I.V."/>
            <person name="Debuchy R."/>
            <person name="Gladieux P."/>
            <person name="Thoren M.H."/>
            <person name="Johannesson H."/>
        </authorList>
    </citation>
    <scope>NUCLEOTIDE SEQUENCE</scope>
    <source>
        <strain evidence="2">CBS 103.79</strain>
    </source>
</reference>
<evidence type="ECO:0000313" key="2">
    <source>
        <dbReference type="EMBL" id="KAK3896684.1"/>
    </source>
</evidence>
<reference evidence="2" key="1">
    <citation type="journal article" date="2023" name="Mol. Phylogenet. Evol.">
        <title>Genome-scale phylogeny and comparative genomics of the fungal order Sordariales.</title>
        <authorList>
            <person name="Hensen N."/>
            <person name="Bonometti L."/>
            <person name="Westerberg I."/>
            <person name="Brannstrom I.O."/>
            <person name="Guillou S."/>
            <person name="Cros-Aarteil S."/>
            <person name="Calhoun S."/>
            <person name="Haridas S."/>
            <person name="Kuo A."/>
            <person name="Mondo S."/>
            <person name="Pangilinan J."/>
            <person name="Riley R."/>
            <person name="LaButti K."/>
            <person name="Andreopoulos B."/>
            <person name="Lipzen A."/>
            <person name="Chen C."/>
            <person name="Yan M."/>
            <person name="Daum C."/>
            <person name="Ng V."/>
            <person name="Clum A."/>
            <person name="Steindorff A."/>
            <person name="Ohm R.A."/>
            <person name="Martin F."/>
            <person name="Silar P."/>
            <person name="Natvig D.O."/>
            <person name="Lalanne C."/>
            <person name="Gautier V."/>
            <person name="Ament-Velasquez S.L."/>
            <person name="Kruys A."/>
            <person name="Hutchinson M.I."/>
            <person name="Powell A.J."/>
            <person name="Barry K."/>
            <person name="Miller A.N."/>
            <person name="Grigoriev I.V."/>
            <person name="Debuchy R."/>
            <person name="Gladieux P."/>
            <person name="Hiltunen Thoren M."/>
            <person name="Johannesson H."/>
        </authorList>
    </citation>
    <scope>NUCLEOTIDE SEQUENCE</scope>
    <source>
        <strain evidence="2">CBS 103.79</strain>
    </source>
</reference>
<proteinExistence type="predicted"/>
<evidence type="ECO:0000256" key="1">
    <source>
        <dbReference type="SAM" id="MobiDB-lite"/>
    </source>
</evidence>